<evidence type="ECO:0000313" key="1">
    <source>
        <dbReference type="EMBL" id="PLB40375.1"/>
    </source>
</evidence>
<dbReference type="GeneID" id="36523298"/>
<reference evidence="1 2" key="1">
    <citation type="submission" date="2017-12" db="EMBL/GenBank/DDBJ databases">
        <authorList>
            <consortium name="DOE Joint Genome Institute"/>
            <person name="Haridas S."/>
            <person name="Kjaerbolling I."/>
            <person name="Vesth T.C."/>
            <person name="Frisvad J.C."/>
            <person name="Nybo J.L."/>
            <person name="Theobald S."/>
            <person name="Kuo A."/>
            <person name="Bowyer P."/>
            <person name="Matsuda Y."/>
            <person name="Mondo S."/>
            <person name="Lyhne E.K."/>
            <person name="Kogle M.E."/>
            <person name="Clum A."/>
            <person name="Lipzen A."/>
            <person name="Salamov A."/>
            <person name="Ngan C.Y."/>
            <person name="Daum C."/>
            <person name="Chiniquy J."/>
            <person name="Barry K."/>
            <person name="LaButti K."/>
            <person name="Simmons B.A."/>
            <person name="Magnuson J.K."/>
            <person name="Mortensen U.H."/>
            <person name="Larsen T.O."/>
            <person name="Grigoriev I.V."/>
            <person name="Baker S.E."/>
            <person name="Andersen M.R."/>
            <person name="Nordberg H.P."/>
            <person name="Cantor M.N."/>
            <person name="Hua S.X."/>
        </authorList>
    </citation>
    <scope>NUCLEOTIDE SEQUENCE [LARGE SCALE GENOMIC DNA]</scope>
    <source>
        <strain evidence="1 2">CBS 102.13</strain>
    </source>
</reference>
<dbReference type="AlphaFoldDB" id="A0A2I2FIC1"/>
<dbReference type="Proteomes" id="UP000234585">
    <property type="component" value="Unassembled WGS sequence"/>
</dbReference>
<dbReference type="OrthoDB" id="4472682at2759"/>
<evidence type="ECO:0000313" key="2">
    <source>
        <dbReference type="Proteomes" id="UP000234585"/>
    </source>
</evidence>
<dbReference type="EMBL" id="KZ559125">
    <property type="protein sequence ID" value="PLB40375.1"/>
    <property type="molecule type" value="Genomic_DNA"/>
</dbReference>
<gene>
    <name evidence="1" type="ORF">BDW47DRAFT_123866</name>
</gene>
<sequence length="150" mass="16067">MSFANSLPVDSYGGTVNGRSITWTKGAAARLPADASKWTVDPALMKGATEHAAHATATRLGKPKVVIMGSLHGTTTIGETRQKIPHRPHCTFRMEPGGHIKVHVYVDVSNAISADGLKVVGESVSIRDREPDPKLSIGDYWRTYSESASA</sequence>
<proteinExistence type="predicted"/>
<protein>
    <submittedName>
        <fullName evidence="1">Uncharacterized protein</fullName>
    </submittedName>
</protein>
<accession>A0A2I2FIC1</accession>
<keyword evidence="2" id="KW-1185">Reference proteome</keyword>
<name>A0A2I2FIC1_ASPCN</name>
<dbReference type="RefSeq" id="XP_024674387.1">
    <property type="nucleotide sequence ID" value="XM_024816138.1"/>
</dbReference>
<organism evidence="1 2">
    <name type="scientific">Aspergillus candidus</name>
    <dbReference type="NCBI Taxonomy" id="41067"/>
    <lineage>
        <taxon>Eukaryota</taxon>
        <taxon>Fungi</taxon>
        <taxon>Dikarya</taxon>
        <taxon>Ascomycota</taxon>
        <taxon>Pezizomycotina</taxon>
        <taxon>Eurotiomycetes</taxon>
        <taxon>Eurotiomycetidae</taxon>
        <taxon>Eurotiales</taxon>
        <taxon>Aspergillaceae</taxon>
        <taxon>Aspergillus</taxon>
        <taxon>Aspergillus subgen. Circumdati</taxon>
    </lineage>
</organism>